<gene>
    <name evidence="2" type="ORF">g.45709</name>
    <name evidence="3" type="ORF">g.45710</name>
</gene>
<evidence type="ECO:0008006" key="4">
    <source>
        <dbReference type="Google" id="ProtNLM"/>
    </source>
</evidence>
<evidence type="ECO:0000256" key="1">
    <source>
        <dbReference type="SAM" id="SignalP"/>
    </source>
</evidence>
<feature type="chain" id="PRO_5008581164" description="DUF148 domain-containing protein" evidence="1">
    <location>
        <begin position="18"/>
        <end position="158"/>
    </location>
</feature>
<name>A0A1B6DCN0_9HEMI</name>
<dbReference type="EMBL" id="GEDC01013906">
    <property type="protein sequence ID" value="JAS23392.1"/>
    <property type="molecule type" value="Transcribed_RNA"/>
</dbReference>
<feature type="signal peptide" evidence="1">
    <location>
        <begin position="1"/>
        <end position="17"/>
    </location>
</feature>
<proteinExistence type="predicted"/>
<evidence type="ECO:0000313" key="3">
    <source>
        <dbReference type="EMBL" id="JAS23638.1"/>
    </source>
</evidence>
<dbReference type="AlphaFoldDB" id="A0A1B6DCN0"/>
<dbReference type="EMBL" id="GEDC01013660">
    <property type="protein sequence ID" value="JAS23638.1"/>
    <property type="molecule type" value="Transcribed_RNA"/>
</dbReference>
<sequence length="158" mass="19141">MLKILFSSFFVCSFSWVQPPDWYKNLVFDENGLNANLTSDEVQMSIEEFSSDPHKRYAQMERAMQIDNAVLLKMKRIWEKEGFDRNDPVYPEINIMLKKIRRLKFYVNEPIEVRVKKIEEVQQEIIDMRPRLEREEFVRKYVKKNRDWFKTNCGGVTY</sequence>
<reference evidence="2" key="1">
    <citation type="submission" date="2015-12" db="EMBL/GenBank/DDBJ databases">
        <title>De novo transcriptome assembly of four potential Pierce s Disease insect vectors from Arizona vineyards.</title>
        <authorList>
            <person name="Tassone E.E."/>
        </authorList>
    </citation>
    <scope>NUCLEOTIDE SEQUENCE</scope>
</reference>
<evidence type="ECO:0000313" key="2">
    <source>
        <dbReference type="EMBL" id="JAS23392.1"/>
    </source>
</evidence>
<accession>A0A1B6DCN0</accession>
<organism evidence="2">
    <name type="scientific">Clastoptera arizonana</name>
    <name type="common">Arizona spittle bug</name>
    <dbReference type="NCBI Taxonomy" id="38151"/>
    <lineage>
        <taxon>Eukaryota</taxon>
        <taxon>Metazoa</taxon>
        <taxon>Ecdysozoa</taxon>
        <taxon>Arthropoda</taxon>
        <taxon>Hexapoda</taxon>
        <taxon>Insecta</taxon>
        <taxon>Pterygota</taxon>
        <taxon>Neoptera</taxon>
        <taxon>Paraneoptera</taxon>
        <taxon>Hemiptera</taxon>
        <taxon>Auchenorrhyncha</taxon>
        <taxon>Cercopoidea</taxon>
        <taxon>Clastopteridae</taxon>
        <taxon>Clastoptera</taxon>
    </lineage>
</organism>
<keyword evidence="1" id="KW-0732">Signal</keyword>
<protein>
    <recommendedName>
        <fullName evidence="4">DUF148 domain-containing protein</fullName>
    </recommendedName>
</protein>